<keyword evidence="5" id="KW-1185">Reference proteome</keyword>
<dbReference type="InterPro" id="IPR001890">
    <property type="entry name" value="RNA-binding_CRM"/>
</dbReference>
<dbReference type="Pfam" id="PF01985">
    <property type="entry name" value="CRS1_YhbY"/>
    <property type="match status" value="1"/>
</dbReference>
<proteinExistence type="predicted"/>
<dbReference type="AlphaFoldDB" id="A0A550JL47"/>
<dbReference type="SMART" id="SM01103">
    <property type="entry name" value="CRS1_YhbY"/>
    <property type="match status" value="1"/>
</dbReference>
<name>A0A550JL47_9BACT</name>
<dbReference type="PANTHER" id="PTHR40065">
    <property type="entry name" value="RNA-BINDING PROTEIN YHBY"/>
    <property type="match status" value="1"/>
</dbReference>
<accession>A0A550JL47</accession>
<dbReference type="OrthoDB" id="9797519at2"/>
<dbReference type="InterPro" id="IPR035920">
    <property type="entry name" value="YhbY-like_sf"/>
</dbReference>
<keyword evidence="1 2" id="KW-0694">RNA-binding</keyword>
<dbReference type="SUPFAM" id="SSF75471">
    <property type="entry name" value="YhbY-like"/>
    <property type="match status" value="1"/>
</dbReference>
<protein>
    <submittedName>
        <fullName evidence="4">Ribosome assembly RNA-binding protein YhbY</fullName>
    </submittedName>
</protein>
<comment type="caution">
    <text evidence="4">The sequence shown here is derived from an EMBL/GenBank/DDBJ whole genome shotgun (WGS) entry which is preliminary data.</text>
</comment>
<dbReference type="InterPro" id="IPR017924">
    <property type="entry name" value="RNA-binding_YhbY"/>
</dbReference>
<dbReference type="Gene3D" id="3.30.110.60">
    <property type="entry name" value="YhbY-like"/>
    <property type="match status" value="1"/>
</dbReference>
<evidence type="ECO:0000313" key="5">
    <source>
        <dbReference type="Proteomes" id="UP000317155"/>
    </source>
</evidence>
<gene>
    <name evidence="4" type="primary">yhbY</name>
    <name evidence="4" type="ORF">FL622_01625</name>
</gene>
<feature type="domain" description="CRM" evidence="3">
    <location>
        <begin position="2"/>
        <end position="97"/>
    </location>
</feature>
<dbReference type="GO" id="GO:0003723">
    <property type="term" value="F:RNA binding"/>
    <property type="evidence" value="ECO:0007669"/>
    <property type="project" value="UniProtKB-UniRule"/>
</dbReference>
<organism evidence="4 5">
    <name type="scientific">Trichloromonas acetexigens</name>
    <dbReference type="NCBI Taxonomy" id="38815"/>
    <lineage>
        <taxon>Bacteria</taxon>
        <taxon>Pseudomonadati</taxon>
        <taxon>Thermodesulfobacteriota</taxon>
        <taxon>Desulfuromonadia</taxon>
        <taxon>Desulfuromonadales</taxon>
        <taxon>Trichloromonadaceae</taxon>
        <taxon>Trichloromonas</taxon>
    </lineage>
</organism>
<evidence type="ECO:0000259" key="3">
    <source>
        <dbReference type="PROSITE" id="PS51295"/>
    </source>
</evidence>
<dbReference type="RefSeq" id="WP_092052784.1">
    <property type="nucleotide sequence ID" value="NZ_FOJJ01000001.1"/>
</dbReference>
<sequence length="97" mass="10640">MTKLTGKQGRFLKGLGHHLNPVVMVGKEEVTPALLTSLDEALTVHELIKVRVQEGCVMDRKEVAALLAKESGAAVVQVLGRTILLYRPAEERKIELP</sequence>
<evidence type="ECO:0000313" key="4">
    <source>
        <dbReference type="EMBL" id="TRO83907.1"/>
    </source>
</evidence>
<dbReference type="InterPro" id="IPR051925">
    <property type="entry name" value="RNA-binding_domain"/>
</dbReference>
<dbReference type="EMBL" id="VJVV01000001">
    <property type="protein sequence ID" value="TRO83907.1"/>
    <property type="molecule type" value="Genomic_DNA"/>
</dbReference>
<evidence type="ECO:0000256" key="1">
    <source>
        <dbReference type="ARBA" id="ARBA00022884"/>
    </source>
</evidence>
<dbReference type="PROSITE" id="PS51295">
    <property type="entry name" value="CRM"/>
    <property type="match status" value="1"/>
</dbReference>
<dbReference type="PANTHER" id="PTHR40065:SF3">
    <property type="entry name" value="RNA-BINDING PROTEIN YHBY"/>
    <property type="match status" value="1"/>
</dbReference>
<dbReference type="NCBIfam" id="TIGR00253">
    <property type="entry name" value="RNA_bind_YhbY"/>
    <property type="match status" value="1"/>
</dbReference>
<evidence type="ECO:0000256" key="2">
    <source>
        <dbReference type="PROSITE-ProRule" id="PRU00626"/>
    </source>
</evidence>
<dbReference type="Proteomes" id="UP000317155">
    <property type="component" value="Unassembled WGS sequence"/>
</dbReference>
<reference evidence="4 5" key="1">
    <citation type="submission" date="2019-07" db="EMBL/GenBank/DDBJ databases">
        <title>Insights of Desulfuromonas acetexigens electromicrobiology.</title>
        <authorList>
            <person name="Katuri K."/>
            <person name="Sapireddy V."/>
            <person name="Shaw D.R."/>
            <person name="Saikaly P."/>
        </authorList>
    </citation>
    <scope>NUCLEOTIDE SEQUENCE [LARGE SCALE GENOMIC DNA]</scope>
    <source>
        <strain evidence="4 5">2873</strain>
    </source>
</reference>